<evidence type="ECO:0000313" key="1">
    <source>
        <dbReference type="EMBL" id="MPM88884.1"/>
    </source>
</evidence>
<proteinExistence type="predicted"/>
<sequence length="45" mass="5074">MIQKILAYFDLPVSLGCQKIPEYVFSVAFDDGFENRVVGSLDANY</sequence>
<accession>A0A645DHC8</accession>
<name>A0A645DHC8_9ZZZZ</name>
<gene>
    <name evidence="1" type="ORF">SDC9_135988</name>
</gene>
<organism evidence="1">
    <name type="scientific">bioreactor metagenome</name>
    <dbReference type="NCBI Taxonomy" id="1076179"/>
    <lineage>
        <taxon>unclassified sequences</taxon>
        <taxon>metagenomes</taxon>
        <taxon>ecological metagenomes</taxon>
    </lineage>
</organism>
<dbReference type="EMBL" id="VSSQ01036411">
    <property type="protein sequence ID" value="MPM88884.1"/>
    <property type="molecule type" value="Genomic_DNA"/>
</dbReference>
<protein>
    <submittedName>
        <fullName evidence="1">Uncharacterized protein</fullName>
    </submittedName>
</protein>
<reference evidence="1" key="1">
    <citation type="submission" date="2019-08" db="EMBL/GenBank/DDBJ databases">
        <authorList>
            <person name="Kucharzyk K."/>
            <person name="Murdoch R.W."/>
            <person name="Higgins S."/>
            <person name="Loffler F."/>
        </authorList>
    </citation>
    <scope>NUCLEOTIDE SEQUENCE</scope>
</reference>
<comment type="caution">
    <text evidence="1">The sequence shown here is derived from an EMBL/GenBank/DDBJ whole genome shotgun (WGS) entry which is preliminary data.</text>
</comment>
<dbReference type="AlphaFoldDB" id="A0A645DHC8"/>